<dbReference type="InterPro" id="IPR001190">
    <property type="entry name" value="SRCR"/>
</dbReference>
<protein>
    <recommendedName>
        <fullName evidence="4">SRCR domain-containing protein</fullName>
    </recommendedName>
</protein>
<comment type="caution">
    <text evidence="3">Lacks conserved residue(s) required for the propagation of feature annotation.</text>
</comment>
<dbReference type="FunFam" id="3.10.250.10:FF:000001">
    <property type="entry name" value="Lysyl oxidase 4 isoform X1"/>
    <property type="match status" value="1"/>
</dbReference>
<dbReference type="InterPro" id="IPR036772">
    <property type="entry name" value="SRCR-like_dom_sf"/>
</dbReference>
<dbReference type="Pfam" id="PF00530">
    <property type="entry name" value="SRCR"/>
    <property type="match status" value="1"/>
</dbReference>
<dbReference type="SUPFAM" id="SSF54695">
    <property type="entry name" value="POZ domain"/>
    <property type="match status" value="1"/>
</dbReference>
<feature type="disulfide bond" evidence="3">
    <location>
        <begin position="8"/>
        <end position="69"/>
    </location>
</feature>
<dbReference type="PRINTS" id="PR00258">
    <property type="entry name" value="SPERACTRCPTR"/>
</dbReference>
<feature type="disulfide bond" evidence="3">
    <location>
        <begin position="39"/>
        <end position="49"/>
    </location>
</feature>
<dbReference type="InterPro" id="IPR051481">
    <property type="entry name" value="BTB-POZ/Galectin-3-binding"/>
</dbReference>
<feature type="domain" description="SRCR" evidence="4">
    <location>
        <begin position="1"/>
        <end position="70"/>
    </location>
</feature>
<keyword evidence="6" id="KW-1185">Reference proteome</keyword>
<dbReference type="SUPFAM" id="SSF56487">
    <property type="entry name" value="SRCR-like"/>
    <property type="match status" value="1"/>
</dbReference>
<gene>
    <name evidence="5" type="ORF">PLEPLA_LOCUS46810</name>
</gene>
<evidence type="ECO:0000256" key="1">
    <source>
        <dbReference type="ARBA" id="ARBA00022729"/>
    </source>
</evidence>
<evidence type="ECO:0000259" key="4">
    <source>
        <dbReference type="PROSITE" id="PS50287"/>
    </source>
</evidence>
<dbReference type="EMBL" id="CADEAL010004411">
    <property type="protein sequence ID" value="CAB1458975.1"/>
    <property type="molecule type" value="Genomic_DNA"/>
</dbReference>
<comment type="caution">
    <text evidence="5">The sequence shown here is derived from an EMBL/GenBank/DDBJ whole genome shotgun (WGS) entry which is preliminary data.</text>
</comment>
<evidence type="ECO:0000313" key="6">
    <source>
        <dbReference type="Proteomes" id="UP001153269"/>
    </source>
</evidence>
<dbReference type="Gene3D" id="3.30.710.10">
    <property type="entry name" value="Potassium Channel Kv1.1, Chain A"/>
    <property type="match status" value="1"/>
</dbReference>
<dbReference type="Proteomes" id="UP001153269">
    <property type="component" value="Unassembled WGS sequence"/>
</dbReference>
<dbReference type="PANTHER" id="PTHR24410:SF16">
    <property type="entry name" value="GALECTIN-3-BINDING PROTEIN"/>
    <property type="match status" value="1"/>
</dbReference>
<dbReference type="PANTHER" id="PTHR24410">
    <property type="entry name" value="HL07962P-RELATED"/>
    <property type="match status" value="1"/>
</dbReference>
<keyword evidence="2 3" id="KW-1015">Disulfide bond</keyword>
<evidence type="ECO:0000256" key="2">
    <source>
        <dbReference type="ARBA" id="ARBA00023157"/>
    </source>
</evidence>
<keyword evidence="1" id="KW-0732">Signal</keyword>
<dbReference type="SMART" id="SM00202">
    <property type="entry name" value="SR"/>
    <property type="match status" value="1"/>
</dbReference>
<dbReference type="AlphaFoldDB" id="A0A9N7W0G7"/>
<sequence length="240" mass="27165">MAEAQVVCRQLQFSGAKSVVIGKDYGQVSGPIWLDDINCKGTENHLFTCGFKGWGVTDCTHKEDVGIICETESSNSTTGDSRHLLDHSFNLSGDLGKLFDSQNGCDFLILRRFLTSLSNVSQPCDPYFSSFIRYIYTRKIEVTLPSVQCFHWMASRFGMKELMEAMGRLFSKVLPEDPLFHTQVSIYKYAQETEDLVLQENCVQYLAWNYENLTRSPAWARPARGAHWINPSPLRPGGSR</sequence>
<dbReference type="Gene3D" id="3.10.250.10">
    <property type="entry name" value="SRCR-like domain"/>
    <property type="match status" value="1"/>
</dbReference>
<reference evidence="5" key="1">
    <citation type="submission" date="2020-03" db="EMBL/GenBank/DDBJ databases">
        <authorList>
            <person name="Weist P."/>
        </authorList>
    </citation>
    <scope>NUCLEOTIDE SEQUENCE</scope>
</reference>
<dbReference type="GO" id="GO:0016020">
    <property type="term" value="C:membrane"/>
    <property type="evidence" value="ECO:0007669"/>
    <property type="project" value="InterPro"/>
</dbReference>
<evidence type="ECO:0000313" key="5">
    <source>
        <dbReference type="EMBL" id="CAB1458975.1"/>
    </source>
</evidence>
<proteinExistence type="predicted"/>
<evidence type="ECO:0000256" key="3">
    <source>
        <dbReference type="PROSITE-ProRule" id="PRU00196"/>
    </source>
</evidence>
<dbReference type="PROSITE" id="PS50287">
    <property type="entry name" value="SRCR_2"/>
    <property type="match status" value="1"/>
</dbReference>
<dbReference type="InterPro" id="IPR011333">
    <property type="entry name" value="SKP1/BTB/POZ_sf"/>
</dbReference>
<name>A0A9N7W0G7_PLEPL</name>
<organism evidence="5 6">
    <name type="scientific">Pleuronectes platessa</name>
    <name type="common">European plaice</name>
    <dbReference type="NCBI Taxonomy" id="8262"/>
    <lineage>
        <taxon>Eukaryota</taxon>
        <taxon>Metazoa</taxon>
        <taxon>Chordata</taxon>
        <taxon>Craniata</taxon>
        <taxon>Vertebrata</taxon>
        <taxon>Euteleostomi</taxon>
        <taxon>Actinopterygii</taxon>
        <taxon>Neopterygii</taxon>
        <taxon>Teleostei</taxon>
        <taxon>Neoteleostei</taxon>
        <taxon>Acanthomorphata</taxon>
        <taxon>Carangaria</taxon>
        <taxon>Pleuronectiformes</taxon>
        <taxon>Pleuronectoidei</taxon>
        <taxon>Pleuronectidae</taxon>
        <taxon>Pleuronectes</taxon>
    </lineage>
</organism>
<accession>A0A9N7W0G7</accession>